<dbReference type="EMBL" id="SGJB01000005">
    <property type="protein sequence ID" value="TQQ84958.1"/>
    <property type="molecule type" value="Genomic_DNA"/>
</dbReference>
<name>A0A544QW93_9FIRM</name>
<organism evidence="2 3">
    <name type="scientific">Peptacetobacter hominis</name>
    <dbReference type="NCBI Taxonomy" id="2743610"/>
    <lineage>
        <taxon>Bacteria</taxon>
        <taxon>Bacillati</taxon>
        <taxon>Bacillota</taxon>
        <taxon>Clostridia</taxon>
        <taxon>Peptostreptococcales</taxon>
        <taxon>Peptostreptococcaceae</taxon>
        <taxon>Peptacetobacter</taxon>
    </lineage>
</organism>
<dbReference type="Pfam" id="PF09359">
    <property type="entry name" value="VTC"/>
    <property type="match status" value="1"/>
</dbReference>
<dbReference type="AlphaFoldDB" id="A0A544QW93"/>
<dbReference type="InterPro" id="IPR042267">
    <property type="entry name" value="VTC_sf"/>
</dbReference>
<evidence type="ECO:0000313" key="3">
    <source>
        <dbReference type="Proteomes" id="UP000317863"/>
    </source>
</evidence>
<dbReference type="InterPro" id="IPR018966">
    <property type="entry name" value="VTC_domain"/>
</dbReference>
<evidence type="ECO:0000259" key="1">
    <source>
        <dbReference type="Pfam" id="PF09359"/>
    </source>
</evidence>
<dbReference type="Proteomes" id="UP000317863">
    <property type="component" value="Unassembled WGS sequence"/>
</dbReference>
<dbReference type="Gene3D" id="3.20.100.30">
    <property type="entry name" value="VTC, catalytic tunnel domain"/>
    <property type="match status" value="1"/>
</dbReference>
<dbReference type="CDD" id="cd07750">
    <property type="entry name" value="PolyPPase_VTC_like"/>
    <property type="match status" value="1"/>
</dbReference>
<dbReference type="OrthoDB" id="185578at2"/>
<dbReference type="RefSeq" id="WP_142535562.1">
    <property type="nucleotide sequence ID" value="NZ_SGJB01000005.1"/>
</dbReference>
<feature type="domain" description="VTC" evidence="1">
    <location>
        <begin position="8"/>
        <end position="224"/>
    </location>
</feature>
<dbReference type="GO" id="GO:0006799">
    <property type="term" value="P:polyphosphate biosynthetic process"/>
    <property type="evidence" value="ECO:0007669"/>
    <property type="project" value="UniProtKB-ARBA"/>
</dbReference>
<keyword evidence="3" id="KW-1185">Reference proteome</keyword>
<comment type="caution">
    <text evidence="2">The sequence shown here is derived from an EMBL/GenBank/DDBJ whole genome shotgun (WGS) entry which is preliminary data.</text>
</comment>
<sequence>MEVQKIFKRYELKFIMNDEQRNKLLEIMKKYMKEDEYGESTIRSIYFDTDSFRIIRKTLEKPAYREKLRIRSYTKANSESDVFVELKKKYKSVVYKRRVIMKEKDAMNYLCNGNVSPIKNQITDEIDYFKSYYENLRPSVMISYDRVAFYGIDDRDLRITFDKNIMWRDFDLSLCSDVYGRKILDDNKTLMEVKTTGAMPMWLVEFLSFEKIYKCRFSKYKNAYYDMCEKNEKMKVS</sequence>
<gene>
    <name evidence="2" type="ORF">EXD82_03695</name>
</gene>
<accession>A0A544QW93</accession>
<protein>
    <submittedName>
        <fullName evidence="2">Polyphosphate polymerase domain-containing protein</fullName>
    </submittedName>
</protein>
<evidence type="ECO:0000313" key="2">
    <source>
        <dbReference type="EMBL" id="TQQ84958.1"/>
    </source>
</evidence>
<reference evidence="2 3" key="1">
    <citation type="submission" date="2019-02" db="EMBL/GenBank/DDBJ databases">
        <title>Peptostreptococcaceae bacterium ZHW00191 nov., a new bacterium isolated from the human gut.</title>
        <authorList>
            <person name="Zhou H.-W."/>
            <person name="Chen X.-J."/>
        </authorList>
    </citation>
    <scope>NUCLEOTIDE SEQUENCE [LARGE SCALE GENOMIC DNA]</scope>
    <source>
        <strain evidence="2 3">ZHW00191</strain>
    </source>
</reference>
<proteinExistence type="predicted"/>